<dbReference type="AlphaFoldDB" id="A0A2J7QH43"/>
<dbReference type="PANTHER" id="PTHR12993">
    <property type="entry name" value="N-ACETYLGLUCOSAMINYL-PHOSPHATIDYLINOSITOL DE-N-ACETYLASE-RELATED"/>
    <property type="match status" value="1"/>
</dbReference>
<evidence type="ECO:0000256" key="3">
    <source>
        <dbReference type="SAM" id="Phobius"/>
    </source>
</evidence>
<dbReference type="SUPFAM" id="SSF102588">
    <property type="entry name" value="LmbE-like"/>
    <property type="match status" value="1"/>
</dbReference>
<dbReference type="Gene3D" id="3.40.50.10320">
    <property type="entry name" value="LmbE-like"/>
    <property type="match status" value="1"/>
</dbReference>
<dbReference type="OrthoDB" id="440160at2759"/>
<keyword evidence="3" id="KW-0472">Membrane</keyword>
<dbReference type="EC" id="3.5.1.89" evidence="2"/>
<evidence type="ECO:0000313" key="4">
    <source>
        <dbReference type="EMBL" id="PNF27907.1"/>
    </source>
</evidence>
<protein>
    <recommendedName>
        <fullName evidence="2">N-acetylglucosaminylphosphatidylinositol deacetylase</fullName>
        <ecNumber evidence="2">3.5.1.89</ecNumber>
    </recommendedName>
</protein>
<dbReference type="GO" id="GO:0005783">
    <property type="term" value="C:endoplasmic reticulum"/>
    <property type="evidence" value="ECO:0007669"/>
    <property type="project" value="TreeGrafter"/>
</dbReference>
<dbReference type="InterPro" id="IPR003737">
    <property type="entry name" value="GlcNAc_PI_deacetylase-related"/>
</dbReference>
<organism evidence="4 5">
    <name type="scientific">Cryptotermes secundus</name>
    <dbReference type="NCBI Taxonomy" id="105785"/>
    <lineage>
        <taxon>Eukaryota</taxon>
        <taxon>Metazoa</taxon>
        <taxon>Ecdysozoa</taxon>
        <taxon>Arthropoda</taxon>
        <taxon>Hexapoda</taxon>
        <taxon>Insecta</taxon>
        <taxon>Pterygota</taxon>
        <taxon>Neoptera</taxon>
        <taxon>Polyneoptera</taxon>
        <taxon>Dictyoptera</taxon>
        <taxon>Blattodea</taxon>
        <taxon>Blattoidea</taxon>
        <taxon>Termitoidae</taxon>
        <taxon>Kalotermitidae</taxon>
        <taxon>Cryptotermitinae</taxon>
        <taxon>Cryptotermes</taxon>
    </lineage>
</organism>
<dbReference type="GO" id="GO:0000225">
    <property type="term" value="F:N-acetylglucosaminylphosphatidylinositol deacetylase activity"/>
    <property type="evidence" value="ECO:0007669"/>
    <property type="project" value="UniProtKB-EC"/>
</dbReference>
<feature type="transmembrane region" description="Helical" evidence="3">
    <location>
        <begin position="36"/>
        <end position="57"/>
    </location>
</feature>
<dbReference type="PANTHER" id="PTHR12993:SF11">
    <property type="entry name" value="N-ACETYLGLUCOSAMINYL-PHOSPHATIDYLINOSITOL DE-N-ACETYLASE"/>
    <property type="match status" value="1"/>
</dbReference>
<dbReference type="Proteomes" id="UP000235965">
    <property type="component" value="Unassembled WGS sequence"/>
</dbReference>
<dbReference type="UniPathway" id="UPA00196"/>
<proteinExistence type="inferred from homology"/>
<gene>
    <name evidence="4" type="primary">Pigl</name>
    <name evidence="4" type="ORF">B7P43_G08319</name>
</gene>
<evidence type="ECO:0000313" key="5">
    <source>
        <dbReference type="Proteomes" id="UP000235965"/>
    </source>
</evidence>
<evidence type="ECO:0000256" key="1">
    <source>
        <dbReference type="ARBA" id="ARBA00006066"/>
    </source>
</evidence>
<dbReference type="InterPro" id="IPR024078">
    <property type="entry name" value="LmbE-like_dom_sf"/>
</dbReference>
<keyword evidence="3" id="KW-0812">Transmembrane</keyword>
<dbReference type="Pfam" id="PF02585">
    <property type="entry name" value="PIG-L"/>
    <property type="match status" value="1"/>
</dbReference>
<comment type="caution">
    <text evidence="4">The sequence shown here is derived from an EMBL/GenBank/DDBJ whole genome shotgun (WGS) entry which is preliminary data.</text>
</comment>
<dbReference type="STRING" id="105785.A0A2J7QH43"/>
<dbReference type="FunCoup" id="A0A2J7QH43">
    <property type="interactions" value="1402"/>
</dbReference>
<dbReference type="GO" id="GO:0016020">
    <property type="term" value="C:membrane"/>
    <property type="evidence" value="ECO:0007669"/>
    <property type="project" value="GOC"/>
</dbReference>
<accession>A0A2J7QH43</accession>
<keyword evidence="5" id="KW-1185">Reference proteome</keyword>
<sequence>MLDVFPLQDKLEDLRRLGDTVVQETCKYARESMEHLTIAVTAYICLCVVFYLATVYLKISPDCRHLRTVKRVLFVIAHPDDECMFFGPVILKLAQQSDCQIFILCLSEGDYNQEGVVRKQELWDSCRILGIPDSNITLCKSQYEHVNIVLFFMCKVIYFFYRRNSYLPDDPAVRWREDIVANLLLNHIEALSIDTVITFDKLGVSRHQNHISIFYATAYLCMEQKLPSYCKAYALESINTLRKYSAMLDIPISYLLSSYWYIISLSDRKILKTAMAAHRSQYVWFRKLYMNFSRYAVINTFKEIEILDLELDLELDD</sequence>
<reference evidence="4 5" key="1">
    <citation type="submission" date="2017-12" db="EMBL/GenBank/DDBJ databases">
        <title>Hemimetabolous genomes reveal molecular basis of termite eusociality.</title>
        <authorList>
            <person name="Harrison M.C."/>
            <person name="Jongepier E."/>
            <person name="Robertson H.M."/>
            <person name="Arning N."/>
            <person name="Bitard-Feildel T."/>
            <person name="Chao H."/>
            <person name="Childers C.P."/>
            <person name="Dinh H."/>
            <person name="Doddapaneni H."/>
            <person name="Dugan S."/>
            <person name="Gowin J."/>
            <person name="Greiner C."/>
            <person name="Han Y."/>
            <person name="Hu H."/>
            <person name="Hughes D.S.T."/>
            <person name="Huylmans A.-K."/>
            <person name="Kemena C."/>
            <person name="Kremer L.P.M."/>
            <person name="Lee S.L."/>
            <person name="Lopez-Ezquerra A."/>
            <person name="Mallet L."/>
            <person name="Monroy-Kuhn J.M."/>
            <person name="Moser A."/>
            <person name="Murali S.C."/>
            <person name="Muzny D.M."/>
            <person name="Otani S."/>
            <person name="Piulachs M.-D."/>
            <person name="Poelchau M."/>
            <person name="Qu J."/>
            <person name="Schaub F."/>
            <person name="Wada-Katsumata A."/>
            <person name="Worley K.C."/>
            <person name="Xie Q."/>
            <person name="Ylla G."/>
            <person name="Poulsen M."/>
            <person name="Gibbs R.A."/>
            <person name="Schal C."/>
            <person name="Richards S."/>
            <person name="Belles X."/>
            <person name="Korb J."/>
            <person name="Bornberg-Bauer E."/>
        </authorList>
    </citation>
    <scope>NUCLEOTIDE SEQUENCE [LARGE SCALE GENOMIC DNA]</scope>
    <source>
        <tissue evidence="4">Whole body</tissue>
    </source>
</reference>
<name>A0A2J7QH43_9NEOP</name>
<evidence type="ECO:0000256" key="2">
    <source>
        <dbReference type="ARBA" id="ARBA00012176"/>
    </source>
</evidence>
<comment type="similarity">
    <text evidence="1">Belongs to the PIGL family.</text>
</comment>
<dbReference type="EMBL" id="NEVH01014358">
    <property type="protein sequence ID" value="PNF27907.1"/>
    <property type="molecule type" value="Genomic_DNA"/>
</dbReference>
<dbReference type="InParanoid" id="A0A2J7QH43"/>
<keyword evidence="3" id="KW-1133">Transmembrane helix</keyword>
<dbReference type="GO" id="GO:0006506">
    <property type="term" value="P:GPI anchor biosynthetic process"/>
    <property type="evidence" value="ECO:0007669"/>
    <property type="project" value="UniProtKB-UniPathway"/>
</dbReference>